<gene>
    <name evidence="1" type="ORF">SMF913_14853</name>
</gene>
<evidence type="ECO:0000313" key="2">
    <source>
        <dbReference type="Proteomes" id="UP000236520"/>
    </source>
</evidence>
<evidence type="ECO:0000313" key="1">
    <source>
        <dbReference type="EMBL" id="PNG98828.1"/>
    </source>
</evidence>
<dbReference type="EMBL" id="LJIW01000001">
    <property type="protein sequence ID" value="PNG98828.1"/>
    <property type="molecule type" value="Genomic_DNA"/>
</dbReference>
<proteinExistence type="predicted"/>
<keyword evidence="2" id="KW-1185">Reference proteome</keyword>
<organism evidence="1 2">
    <name type="scientific">Streptomyces malaysiensis</name>
    <dbReference type="NCBI Taxonomy" id="92644"/>
    <lineage>
        <taxon>Bacteria</taxon>
        <taxon>Bacillati</taxon>
        <taxon>Actinomycetota</taxon>
        <taxon>Actinomycetes</taxon>
        <taxon>Kitasatosporales</taxon>
        <taxon>Streptomycetaceae</taxon>
        <taxon>Streptomyces</taxon>
        <taxon>Streptomyces violaceusniger group</taxon>
    </lineage>
</organism>
<dbReference type="AlphaFoldDB" id="A0A2J7ZF01"/>
<protein>
    <submittedName>
        <fullName evidence="1">Uncharacterized protein</fullName>
    </submittedName>
</protein>
<reference evidence="1 2" key="1">
    <citation type="submission" date="2015-09" db="EMBL/GenBank/DDBJ databases">
        <title>Genome sequence, genome mining and natural product profiling of a biocontrol bacterium Streptomyces malaysiensis F913.</title>
        <authorList>
            <person name="Xu Y."/>
            <person name="Wei J."/>
            <person name="Xie J."/>
            <person name="Li T."/>
            <person name="Zhou Z."/>
        </authorList>
    </citation>
    <scope>NUCLEOTIDE SEQUENCE [LARGE SCALE GENOMIC DNA]</scope>
    <source>
        <strain evidence="1 2">F913</strain>
    </source>
</reference>
<name>A0A2J7ZF01_STRMQ</name>
<accession>A0A2J7ZF01</accession>
<sequence length="30" mass="3043">MRIRGGAPGGGGALSSNRVSQAVFFGFQFA</sequence>
<dbReference type="Proteomes" id="UP000236520">
    <property type="component" value="Unassembled WGS sequence"/>
</dbReference>
<comment type="caution">
    <text evidence="1">The sequence shown here is derived from an EMBL/GenBank/DDBJ whole genome shotgun (WGS) entry which is preliminary data.</text>
</comment>